<evidence type="ECO:0000313" key="2">
    <source>
        <dbReference type="Proteomes" id="UP000324222"/>
    </source>
</evidence>
<keyword evidence="2" id="KW-1185">Reference proteome</keyword>
<dbReference type="AlphaFoldDB" id="A0A5B7KMZ1"/>
<evidence type="ECO:0000313" key="1">
    <source>
        <dbReference type="EMBL" id="MPD06095.1"/>
    </source>
</evidence>
<sequence>MALSPAPAAAEALAAAPAPPPFSGPATPSAINMLSRRISCGSGGSSSCVFRSDKTAMEKEHWVRLGYIRFGLVRQGKRR</sequence>
<dbReference type="EMBL" id="VSRR010149386">
    <property type="protein sequence ID" value="MPD06095.1"/>
    <property type="molecule type" value="Genomic_DNA"/>
</dbReference>
<accession>A0A5B7KMZ1</accession>
<protein>
    <submittedName>
        <fullName evidence="1">Uncharacterized protein</fullName>
    </submittedName>
</protein>
<name>A0A5B7KMZ1_PORTR</name>
<proteinExistence type="predicted"/>
<gene>
    <name evidence="1" type="ORF">E2C01_101882</name>
</gene>
<reference evidence="1 2" key="1">
    <citation type="submission" date="2019-05" db="EMBL/GenBank/DDBJ databases">
        <title>Another draft genome of Portunus trituberculatus and its Hox gene families provides insights of decapod evolution.</title>
        <authorList>
            <person name="Jeong J.-H."/>
            <person name="Song I."/>
            <person name="Kim S."/>
            <person name="Choi T."/>
            <person name="Kim D."/>
            <person name="Ryu S."/>
            <person name="Kim W."/>
        </authorList>
    </citation>
    <scope>NUCLEOTIDE SEQUENCE [LARGE SCALE GENOMIC DNA]</scope>
    <source>
        <tissue evidence="1">Muscle</tissue>
    </source>
</reference>
<comment type="caution">
    <text evidence="1">The sequence shown here is derived from an EMBL/GenBank/DDBJ whole genome shotgun (WGS) entry which is preliminary data.</text>
</comment>
<organism evidence="1 2">
    <name type="scientific">Portunus trituberculatus</name>
    <name type="common">Swimming crab</name>
    <name type="synonym">Neptunus trituberculatus</name>
    <dbReference type="NCBI Taxonomy" id="210409"/>
    <lineage>
        <taxon>Eukaryota</taxon>
        <taxon>Metazoa</taxon>
        <taxon>Ecdysozoa</taxon>
        <taxon>Arthropoda</taxon>
        <taxon>Crustacea</taxon>
        <taxon>Multicrustacea</taxon>
        <taxon>Malacostraca</taxon>
        <taxon>Eumalacostraca</taxon>
        <taxon>Eucarida</taxon>
        <taxon>Decapoda</taxon>
        <taxon>Pleocyemata</taxon>
        <taxon>Brachyura</taxon>
        <taxon>Eubrachyura</taxon>
        <taxon>Portunoidea</taxon>
        <taxon>Portunidae</taxon>
        <taxon>Portuninae</taxon>
        <taxon>Portunus</taxon>
    </lineage>
</organism>
<dbReference type="Proteomes" id="UP000324222">
    <property type="component" value="Unassembled WGS sequence"/>
</dbReference>